<evidence type="ECO:0000256" key="5">
    <source>
        <dbReference type="ARBA" id="ARBA00011738"/>
    </source>
</evidence>
<proteinExistence type="inferred from homology"/>
<comment type="pathway">
    <text evidence="4">Glycan metabolism; N-glycan degradation.</text>
</comment>
<dbReference type="EC" id="3.2.1.25" evidence="6"/>
<dbReference type="PANTHER" id="PTHR43730">
    <property type="entry name" value="BETA-MANNOSIDASE"/>
    <property type="match status" value="1"/>
</dbReference>
<evidence type="ECO:0000259" key="19">
    <source>
        <dbReference type="Pfam" id="PF22666"/>
    </source>
</evidence>
<comment type="similarity">
    <text evidence="13">Belongs to the glycosyl hydrolase 2 family. Beta-mannosidase B subfamily.</text>
</comment>
<keyword evidence="12" id="KW-0326">Glycosidase</keyword>
<evidence type="ECO:0000259" key="17">
    <source>
        <dbReference type="Pfam" id="PF17753"/>
    </source>
</evidence>
<evidence type="ECO:0000256" key="14">
    <source>
        <dbReference type="ARBA" id="ARBA00041069"/>
    </source>
</evidence>
<dbReference type="EMBL" id="CP130318">
    <property type="protein sequence ID" value="WNQ13170.1"/>
    <property type="molecule type" value="Genomic_DNA"/>
</dbReference>
<dbReference type="RefSeq" id="WP_315606950.1">
    <property type="nucleotide sequence ID" value="NZ_CP130318.1"/>
</dbReference>
<keyword evidence="11" id="KW-0458">Lysosome</keyword>
<dbReference type="GO" id="GO:0005576">
    <property type="term" value="C:extracellular region"/>
    <property type="evidence" value="ECO:0007669"/>
    <property type="project" value="UniProtKB-SubCell"/>
</dbReference>
<evidence type="ECO:0000256" key="3">
    <source>
        <dbReference type="ARBA" id="ARBA00004613"/>
    </source>
</evidence>
<dbReference type="InterPro" id="IPR041447">
    <property type="entry name" value="Mannosidase_ig"/>
</dbReference>
<evidence type="ECO:0000256" key="9">
    <source>
        <dbReference type="ARBA" id="ARBA00022801"/>
    </source>
</evidence>
<dbReference type="GO" id="GO:0006516">
    <property type="term" value="P:glycoprotein catabolic process"/>
    <property type="evidence" value="ECO:0007669"/>
    <property type="project" value="TreeGrafter"/>
</dbReference>
<dbReference type="GO" id="GO:0005764">
    <property type="term" value="C:lysosome"/>
    <property type="evidence" value="ECO:0007669"/>
    <property type="project" value="UniProtKB-SubCell"/>
</dbReference>
<evidence type="ECO:0000256" key="13">
    <source>
        <dbReference type="ARBA" id="ARBA00038429"/>
    </source>
</evidence>
<dbReference type="GO" id="GO:0005975">
    <property type="term" value="P:carbohydrate metabolic process"/>
    <property type="evidence" value="ECO:0007669"/>
    <property type="project" value="InterPro"/>
</dbReference>
<dbReference type="SUPFAM" id="SSF51445">
    <property type="entry name" value="(Trans)glycosidases"/>
    <property type="match status" value="1"/>
</dbReference>
<feature type="domain" description="Beta-mannosidase Ig-fold" evidence="17">
    <location>
        <begin position="765"/>
        <end position="847"/>
    </location>
</feature>
<keyword evidence="9 20" id="KW-0378">Hydrolase</keyword>
<evidence type="ECO:0000256" key="8">
    <source>
        <dbReference type="ARBA" id="ARBA00022729"/>
    </source>
</evidence>
<dbReference type="Pfam" id="PF22666">
    <property type="entry name" value="Glyco_hydro_2_N2"/>
    <property type="match status" value="1"/>
</dbReference>
<gene>
    <name evidence="20" type="ORF">MJA45_09150</name>
</gene>
<evidence type="ECO:0000313" key="21">
    <source>
        <dbReference type="Proteomes" id="UP001305702"/>
    </source>
</evidence>
<dbReference type="InterPro" id="IPR050887">
    <property type="entry name" value="Beta-mannosidase_GH2"/>
</dbReference>
<name>A0AA96LH41_9BACL</name>
<evidence type="ECO:0000256" key="12">
    <source>
        <dbReference type="ARBA" id="ARBA00023295"/>
    </source>
</evidence>
<evidence type="ECO:0000256" key="6">
    <source>
        <dbReference type="ARBA" id="ARBA00012754"/>
    </source>
</evidence>
<dbReference type="KEGG" id="paun:MJA45_09150"/>
<evidence type="ECO:0000256" key="7">
    <source>
        <dbReference type="ARBA" id="ARBA00022525"/>
    </source>
</evidence>
<organism evidence="20 21">
    <name type="scientific">Paenibacillus aurantius</name>
    <dbReference type="NCBI Taxonomy" id="2918900"/>
    <lineage>
        <taxon>Bacteria</taxon>
        <taxon>Bacillati</taxon>
        <taxon>Bacillota</taxon>
        <taxon>Bacilli</taxon>
        <taxon>Bacillales</taxon>
        <taxon>Paenibacillaceae</taxon>
        <taxon>Paenibacillus</taxon>
    </lineage>
</organism>
<dbReference type="InterPro" id="IPR013783">
    <property type="entry name" value="Ig-like_fold"/>
</dbReference>
<dbReference type="SUPFAM" id="SSF49303">
    <property type="entry name" value="beta-Galactosidase/glucuronidase domain"/>
    <property type="match status" value="2"/>
</dbReference>
<dbReference type="Gene3D" id="3.20.20.80">
    <property type="entry name" value="Glycosidases"/>
    <property type="match status" value="1"/>
</dbReference>
<evidence type="ECO:0000256" key="4">
    <source>
        <dbReference type="ARBA" id="ARBA00004740"/>
    </source>
</evidence>
<evidence type="ECO:0000259" key="16">
    <source>
        <dbReference type="Pfam" id="PF00703"/>
    </source>
</evidence>
<dbReference type="Proteomes" id="UP001305702">
    <property type="component" value="Chromosome"/>
</dbReference>
<dbReference type="InterPro" id="IPR006102">
    <property type="entry name" value="Ig-like_GH2"/>
</dbReference>
<dbReference type="AlphaFoldDB" id="A0AA96LH41"/>
<dbReference type="Pfam" id="PF17753">
    <property type="entry name" value="Ig_mannosidase"/>
    <property type="match status" value="1"/>
</dbReference>
<evidence type="ECO:0000256" key="11">
    <source>
        <dbReference type="ARBA" id="ARBA00023228"/>
    </source>
</evidence>
<evidence type="ECO:0000256" key="2">
    <source>
        <dbReference type="ARBA" id="ARBA00004371"/>
    </source>
</evidence>
<keyword evidence="21" id="KW-1185">Reference proteome</keyword>
<dbReference type="FunFam" id="3.20.20.80:FF:000050">
    <property type="entry name" value="Beta-mannosidase B"/>
    <property type="match status" value="1"/>
</dbReference>
<protein>
    <recommendedName>
        <fullName evidence="14">Beta-mannosidase B</fullName>
        <ecNumber evidence="6">3.2.1.25</ecNumber>
    </recommendedName>
    <alternativeName>
        <fullName evidence="15">Mannanase B</fullName>
    </alternativeName>
</protein>
<dbReference type="GO" id="GO:0004567">
    <property type="term" value="F:beta-mannosidase activity"/>
    <property type="evidence" value="ECO:0007669"/>
    <property type="project" value="UniProtKB-EC"/>
</dbReference>
<reference evidence="20 21" key="1">
    <citation type="submission" date="2022-02" db="EMBL/GenBank/DDBJ databases">
        <title>Paenibacillus sp. MBLB1776 Whole Genome Shotgun Sequencing.</title>
        <authorList>
            <person name="Hwang C.Y."/>
            <person name="Cho E.-S."/>
            <person name="Seo M.-J."/>
        </authorList>
    </citation>
    <scope>NUCLEOTIDE SEQUENCE [LARGE SCALE GENOMIC DNA]</scope>
    <source>
        <strain evidence="20 21">MBLB1776</strain>
    </source>
</reference>
<dbReference type="Pfam" id="PF00703">
    <property type="entry name" value="Glyco_hydro_2"/>
    <property type="match status" value="1"/>
</dbReference>
<keyword evidence="8" id="KW-0732">Signal</keyword>
<dbReference type="InterPro" id="IPR041625">
    <property type="entry name" value="Beta-mannosidase_Ig"/>
</dbReference>
<accession>A0AA96LH41</accession>
<dbReference type="Gene3D" id="2.60.40.10">
    <property type="entry name" value="Immunoglobulins"/>
    <property type="match status" value="3"/>
</dbReference>
<dbReference type="SUPFAM" id="SSF49785">
    <property type="entry name" value="Galactose-binding domain-like"/>
    <property type="match status" value="1"/>
</dbReference>
<dbReference type="InterPro" id="IPR008979">
    <property type="entry name" value="Galactose-bd-like_sf"/>
</dbReference>
<comment type="catalytic activity">
    <reaction evidence="1">
        <text>Hydrolysis of terminal, non-reducing beta-D-mannose residues in beta-D-mannosides.</text>
        <dbReference type="EC" id="3.2.1.25"/>
    </reaction>
</comment>
<dbReference type="Gene3D" id="2.60.120.260">
    <property type="entry name" value="Galactose-binding domain-like"/>
    <property type="match status" value="1"/>
</dbReference>
<feature type="domain" description="Mannosidase Ig/CBM-like" evidence="18">
    <location>
        <begin position="672"/>
        <end position="759"/>
    </location>
</feature>
<evidence type="ECO:0000256" key="10">
    <source>
        <dbReference type="ARBA" id="ARBA00023180"/>
    </source>
</evidence>
<dbReference type="FunFam" id="2.60.120.260:FF:000060">
    <property type="entry name" value="Probable beta-mannosidase"/>
    <property type="match status" value="1"/>
</dbReference>
<evidence type="ECO:0000256" key="15">
    <source>
        <dbReference type="ARBA" id="ARBA00041614"/>
    </source>
</evidence>
<evidence type="ECO:0000259" key="18">
    <source>
        <dbReference type="Pfam" id="PF17786"/>
    </source>
</evidence>
<dbReference type="Pfam" id="PF17786">
    <property type="entry name" value="Mannosidase_ig"/>
    <property type="match status" value="1"/>
</dbReference>
<feature type="domain" description="Glycoside hydrolase family 2 immunoglobulin-like beta-sandwich" evidence="16">
    <location>
        <begin position="199"/>
        <end position="302"/>
    </location>
</feature>
<dbReference type="InterPro" id="IPR054593">
    <property type="entry name" value="Beta-mannosidase-like_N2"/>
</dbReference>
<dbReference type="InterPro" id="IPR036156">
    <property type="entry name" value="Beta-gal/glucu_dom_sf"/>
</dbReference>
<dbReference type="PANTHER" id="PTHR43730:SF1">
    <property type="entry name" value="BETA-MANNOSIDASE"/>
    <property type="match status" value="1"/>
</dbReference>
<evidence type="ECO:0000313" key="20">
    <source>
        <dbReference type="EMBL" id="WNQ13170.1"/>
    </source>
</evidence>
<keyword evidence="7" id="KW-0964">Secreted</keyword>
<feature type="domain" description="Beta-mannosidase-like galactose-binding" evidence="19">
    <location>
        <begin position="11"/>
        <end position="188"/>
    </location>
</feature>
<comment type="subunit">
    <text evidence="5">Homodimer.</text>
</comment>
<keyword evidence="10" id="KW-0325">Glycoprotein</keyword>
<sequence length="866" mass="99196">MTILKPLLNDWNFKAAGENEWLPAAVPGCVHRDLVRNGVISDPFFGTNEYDLQWIDKKDWEYETYFDVSPELLKSDRVELVFEGLDTYAEITLNGRPLLRTNNMFRTWRADGKPLLQPAENHLHLLFRSPVHEGLAILETKPYGLPAINDHSEDGGLGERKVSVYARKAPYHYGWDWGPRFVTSGIWRELYLEAWSDARMADLFIRQDGVTADQARLTALVEVETSRGWEGELVLSSDRGHSWTRPVSLTPGHHRIELEVEIERPDLWWCRGLGAPALYSFTAELKHSEGSTAVRTVRTGLRSVRLVREPDDSGTSFYIELNGIPVFAKGANHIPNDSFVTEVTAERYRHEIATAAESHMNMLRVWGGGIYEQDVFYDLCDEYGLLVWQDYMFACSMYPGDPAFIENVRAEAQDNLVRLRNHPCLALWCGNNEIDAAWSHYLEDAGWGWKEQYPADARREIWQDYLELFHKVLPEVTEAYAPGASYWPSSPMAGLSEDGTRHSGYTSQSGDIHYWGVWHAEEPFENYNVYVGRFMSEYGFQSFPELRTVLSYALEHDLELTSDVMLAHQKNNRGNLLIQSYMRQAMNEPNDFRSFLHMSQLLQADAMRMAIEAHRRRRPLCMGTLYWQMNDCWPVASWAGMDYFGRWKAMQYAVREAYQDLTLSMDNRPEDSVAVYVLSDRPYAIQASLRLRVYDRSGQLRSEPYRESISVEAGSSLLAVNLPVDSLLQDAAPEDRLLLVELEEDGVLTARRVHYFVSARQLPLSRPAIRIKELPEPDGPVYVLETNVLASRVWLLSEKEGCFSRNDFELIPGQPERILFYARASDPENPAFVRSSAGRLNVTSLFDLCKSPPTPSIDQPQEVRHG</sequence>
<dbReference type="InterPro" id="IPR017853">
    <property type="entry name" value="GH"/>
</dbReference>
<comment type="subcellular location">
    <subcellularLocation>
        <location evidence="2">Lysosome</location>
    </subcellularLocation>
    <subcellularLocation>
        <location evidence="3">Secreted</location>
    </subcellularLocation>
</comment>
<evidence type="ECO:0000256" key="1">
    <source>
        <dbReference type="ARBA" id="ARBA00000829"/>
    </source>
</evidence>